<keyword evidence="2" id="KW-0812">Transmembrane</keyword>
<dbReference type="Bgee" id="ENSDARG00000087793">
    <property type="expression patterns" value="Expressed in gastrula and 25 other cell types or tissues"/>
</dbReference>
<dbReference type="eggNOG" id="ENOG502QWJX">
    <property type="taxonomic scope" value="Eukaryota"/>
</dbReference>
<feature type="region of interest" description="Disordered" evidence="1">
    <location>
        <begin position="441"/>
        <end position="465"/>
    </location>
</feature>
<keyword evidence="3" id="KW-0732">Signal</keyword>
<name>E7F4B0_DANRE</name>
<dbReference type="GeneTree" id="ENSGT00390000008202"/>
<accession>E7F4B0</accession>
<dbReference type="OrthoDB" id="5960270at2759"/>
<dbReference type="EMBL" id="CR848664">
    <property type="status" value="NOT_ANNOTATED_CDS"/>
    <property type="molecule type" value="Genomic_DNA"/>
</dbReference>
<dbReference type="CTD" id="90313"/>
<protein>
    <submittedName>
        <fullName evidence="4">Si:dkey-54n8.2</fullName>
    </submittedName>
    <submittedName>
        <fullName evidence="6">Tumor protein p53-inducible protein 13</fullName>
    </submittedName>
</protein>
<organism evidence="4">
    <name type="scientific">Danio rerio</name>
    <name type="common">Zebrafish</name>
    <name type="synonym">Brachydanio rerio</name>
    <dbReference type="NCBI Taxonomy" id="7955"/>
    <lineage>
        <taxon>Eukaryota</taxon>
        <taxon>Metazoa</taxon>
        <taxon>Chordata</taxon>
        <taxon>Craniata</taxon>
        <taxon>Vertebrata</taxon>
        <taxon>Euteleostomi</taxon>
        <taxon>Actinopterygii</taxon>
        <taxon>Neopterygii</taxon>
        <taxon>Teleostei</taxon>
        <taxon>Ostariophysi</taxon>
        <taxon>Cypriniformes</taxon>
        <taxon>Danionidae</taxon>
        <taxon>Danioninae</taxon>
        <taxon>Danio</taxon>
    </lineage>
</organism>
<proteinExistence type="predicted"/>
<reference evidence="4 5" key="2">
    <citation type="journal article" date="2013" name="Nature">
        <title>The zebrafish reference genome sequence and its relationship to the human genome.</title>
        <authorList>
            <consortium name="Genome Reference Consortium Zebrafish"/>
            <person name="Howe K."/>
            <person name="Clark M.D."/>
            <person name="Torroja C.F."/>
            <person name="Torrance J."/>
            <person name="Berthelot C."/>
            <person name="Muffato M."/>
            <person name="Collins J.E."/>
            <person name="Humphray S."/>
            <person name="McLaren K."/>
            <person name="Matthews L."/>
            <person name="McLaren S."/>
            <person name="Sealy I."/>
            <person name="Caccamo M."/>
            <person name="Churcher C."/>
            <person name="Scott C."/>
            <person name="Barrett J.C."/>
            <person name="Koch R."/>
            <person name="Rauch G.J."/>
            <person name="White S."/>
            <person name="Chow W."/>
            <person name="Kilian B."/>
            <person name="Quintais L.T."/>
            <person name="Guerra-Assuncao J.A."/>
            <person name="Zhou Y."/>
            <person name="Gu Y."/>
            <person name="Yen J."/>
            <person name="Vogel J.H."/>
            <person name="Eyre T."/>
            <person name="Redmond S."/>
            <person name="Banerjee R."/>
            <person name="Chi J."/>
            <person name="Fu B."/>
            <person name="Langley E."/>
            <person name="Maguire S.F."/>
            <person name="Laird G.K."/>
            <person name="Lloyd D."/>
            <person name="Kenyon E."/>
            <person name="Donaldson S."/>
            <person name="Sehra H."/>
            <person name="Almeida-King J."/>
            <person name="Loveland J."/>
            <person name="Trevanion S."/>
            <person name="Jones M."/>
            <person name="Quail M."/>
            <person name="Willey D."/>
            <person name="Hunt A."/>
            <person name="Burton J."/>
            <person name="Sims S."/>
            <person name="McLay K."/>
            <person name="Plumb B."/>
            <person name="Davis J."/>
            <person name="Clee C."/>
            <person name="Oliver K."/>
            <person name="Clark R."/>
            <person name="Riddle C."/>
            <person name="Elliot D."/>
            <person name="Eliott D."/>
            <person name="Threadgold G."/>
            <person name="Harden G."/>
            <person name="Ware D."/>
            <person name="Begum S."/>
            <person name="Mortimore B."/>
            <person name="Mortimer B."/>
            <person name="Kerry G."/>
            <person name="Heath P."/>
            <person name="Phillimore B."/>
            <person name="Tracey A."/>
            <person name="Corby N."/>
            <person name="Dunn M."/>
            <person name="Johnson C."/>
            <person name="Wood J."/>
            <person name="Clark S."/>
            <person name="Pelan S."/>
            <person name="Griffiths G."/>
            <person name="Smith M."/>
            <person name="Glithero R."/>
            <person name="Howden P."/>
            <person name="Barker N."/>
            <person name="Lloyd C."/>
            <person name="Stevens C."/>
            <person name="Harley J."/>
            <person name="Holt K."/>
            <person name="Panagiotidis G."/>
            <person name="Lovell J."/>
            <person name="Beasley H."/>
            <person name="Henderson C."/>
            <person name="Gordon D."/>
            <person name="Auger K."/>
            <person name="Wright D."/>
            <person name="Collins J."/>
            <person name="Raisen C."/>
            <person name="Dyer L."/>
            <person name="Leung K."/>
            <person name="Robertson L."/>
            <person name="Ambridge K."/>
            <person name="Leongamornlert D."/>
            <person name="McGuire S."/>
            <person name="Gilderthorp R."/>
            <person name="Griffiths C."/>
            <person name="Manthravadi D."/>
            <person name="Nichol S."/>
            <person name="Barker G."/>
            <person name="Whitehead S."/>
            <person name="Kay M."/>
            <person name="Brown J."/>
            <person name="Murnane C."/>
            <person name="Gray E."/>
            <person name="Humphries M."/>
            <person name="Sycamore N."/>
            <person name="Barker D."/>
            <person name="Saunders D."/>
            <person name="Wallis J."/>
            <person name="Babbage A."/>
            <person name="Hammond S."/>
            <person name="Mashreghi-Mohammadi M."/>
            <person name="Barr L."/>
            <person name="Martin S."/>
            <person name="Wray P."/>
            <person name="Ellington A."/>
            <person name="Matthews N."/>
            <person name="Ellwood M."/>
            <person name="Woodmansey R."/>
            <person name="Clark G."/>
            <person name="Cooper J."/>
            <person name="Cooper J."/>
            <person name="Tromans A."/>
            <person name="Grafham D."/>
            <person name="Skuce C."/>
            <person name="Pandian R."/>
            <person name="Andrews R."/>
            <person name="Harrison E."/>
            <person name="Kimberley A."/>
            <person name="Garnett J."/>
            <person name="Fosker N."/>
            <person name="Hall R."/>
            <person name="Garner P."/>
            <person name="Kelly D."/>
            <person name="Bird C."/>
            <person name="Palmer S."/>
            <person name="Gehring I."/>
            <person name="Berger A."/>
            <person name="Dooley C.M."/>
            <person name="Ersan-Urun Z."/>
            <person name="Eser C."/>
            <person name="Geiger H."/>
            <person name="Geisler M."/>
            <person name="Karotki L."/>
            <person name="Kirn A."/>
            <person name="Konantz J."/>
            <person name="Konantz M."/>
            <person name="Oberlander M."/>
            <person name="Rudolph-Geiger S."/>
            <person name="Teucke M."/>
            <person name="Lanz C."/>
            <person name="Raddatz G."/>
            <person name="Osoegawa K."/>
            <person name="Zhu B."/>
            <person name="Rapp A."/>
            <person name="Widaa S."/>
            <person name="Langford C."/>
            <person name="Yang F."/>
            <person name="Schuster S.C."/>
            <person name="Carter N.P."/>
            <person name="Harrow J."/>
            <person name="Ning Z."/>
            <person name="Herrero J."/>
            <person name="Searle S.M."/>
            <person name="Enright A."/>
            <person name="Geisler R."/>
            <person name="Plasterk R.H."/>
            <person name="Lee C."/>
            <person name="Westerfield M."/>
            <person name="de Jong P.J."/>
            <person name="Zon L.I."/>
            <person name="Postlethwait J.H."/>
            <person name="Nusslein-Volhard C."/>
            <person name="Hubbard T.J."/>
            <person name="Roest Crollius H."/>
            <person name="Rogers J."/>
            <person name="Stemple D.L."/>
        </authorList>
    </citation>
    <scope>NUCLEOTIDE SEQUENCE [LARGE SCALE GENOMIC DNA]</scope>
    <source>
        <strain evidence="4">Tuebingen</strain>
    </source>
</reference>
<dbReference type="OMA" id="ICMDYLI"/>
<dbReference type="PANTHER" id="PTHR34179">
    <property type="entry name" value="TUMOR PROTEIN P53-INDUCIBLE PROTEIN 13"/>
    <property type="match status" value="1"/>
</dbReference>
<dbReference type="GeneID" id="100002736"/>
<feature type="compositionally biased region" description="Low complexity" evidence="1">
    <location>
        <begin position="456"/>
        <end position="465"/>
    </location>
</feature>
<feature type="region of interest" description="Disordered" evidence="1">
    <location>
        <begin position="284"/>
        <end position="346"/>
    </location>
</feature>
<dbReference type="KEGG" id="dre:100002736"/>
<dbReference type="Pfam" id="PF11303">
    <property type="entry name" value="DUF3105"/>
    <property type="match status" value="1"/>
</dbReference>
<feature type="compositionally biased region" description="Basic and acidic residues" evidence="1">
    <location>
        <begin position="289"/>
        <end position="300"/>
    </location>
</feature>
<feature type="signal peptide" evidence="3">
    <location>
        <begin position="1"/>
        <end position="21"/>
    </location>
</feature>
<evidence type="ECO:0000256" key="2">
    <source>
        <dbReference type="SAM" id="Phobius"/>
    </source>
</evidence>
<dbReference type="Ensembl" id="ENSDART00000127571.4">
    <property type="protein sequence ID" value="ENSDARP00000111133.1"/>
    <property type="gene ID" value="ENSDARG00000087793.4"/>
</dbReference>
<accession>A0A8M1PSB0</accession>
<evidence type="ECO:0000313" key="6">
    <source>
        <dbReference type="RefSeq" id="XP_001338803.3"/>
    </source>
</evidence>
<evidence type="ECO:0000313" key="5">
    <source>
        <dbReference type="Proteomes" id="UP000000437"/>
    </source>
</evidence>
<dbReference type="RefSeq" id="XP_001338803.3">
    <property type="nucleotide sequence ID" value="XM_001338767.8"/>
</dbReference>
<sequence length="465" mass="53035">MGRQVVFLSGLICLCVTRCCPSRLCDNGKTNLVMDLPGPEELLCQELWPQSQLNVPDTDTNHIVEASDYICMDTPIKYNESLPTHGDYRPVEAESGEYIYCPPQRWLNNLKNGGLVFLYHPCVSAEARRSLAVLAHSCLSHYILTPHPWLSQHRPLAVVSWGRSLEMSQITLRVCDWLLSIFPNITLFSTSHGVKYNMYLTKPALHKPVNTSQEMSRVERLKSLKHCCMRILSLKRITRKTRMALKQSPEDAELKENVKLTSTDSAKLNQTDTLPQNNTIQTAIQSHGSAKDSEEPERTATNHTKTTAQQLNIVTERQKYQTNRKSHKKTDSRKHRIKTDTKAQTSESECREFAQCGVPDSNHIEGSIRGERISIPRTDEAVWAAGAVGFILVLLTLSVLHTRLYRHCRPSTSLYWHDNQQDYDSVGDIIRRRLRKFGRRRKRSSLSRRPECPLLSNSSNDENSD</sequence>
<reference evidence="6" key="3">
    <citation type="submission" date="2025-04" db="UniProtKB">
        <authorList>
            <consortium name="RefSeq"/>
        </authorList>
    </citation>
    <scope>IDENTIFICATION</scope>
    <source>
        <strain evidence="6">Tuebingen</strain>
    </source>
</reference>
<dbReference type="HOGENOM" id="CLU_471681_0_0_1"/>
<feature type="compositionally biased region" description="Basic residues" evidence="1">
    <location>
        <begin position="322"/>
        <end position="337"/>
    </location>
</feature>
<gene>
    <name evidence="6 7" type="primary">tp53i13</name>
</gene>
<dbReference type="InterPro" id="IPR021454">
    <property type="entry name" value="DUF3105"/>
</dbReference>
<dbReference type="ZFIN" id="ZDB-GENE-131121-569">
    <property type="gene designation" value="tp53i13"/>
</dbReference>
<dbReference type="PANTHER" id="PTHR34179:SF1">
    <property type="entry name" value="TUMOR PROTEIN P53-INDUCIBLE PROTEIN 13"/>
    <property type="match status" value="1"/>
</dbReference>
<feature type="transmembrane region" description="Helical" evidence="2">
    <location>
        <begin position="381"/>
        <end position="400"/>
    </location>
</feature>
<dbReference type="PaxDb" id="7955-ENSDARP00000111133"/>
<feature type="chain" id="PRO_5044730152" evidence="3">
    <location>
        <begin position="22"/>
        <end position="465"/>
    </location>
</feature>
<dbReference type="GO" id="GO:0005737">
    <property type="term" value="C:cytoplasm"/>
    <property type="evidence" value="ECO:0000318"/>
    <property type="project" value="GO_Central"/>
</dbReference>
<dbReference type="STRING" id="7955.ENSDARP00000111133"/>
<keyword evidence="5" id="KW-1185">Reference proteome</keyword>
<dbReference type="AlphaFoldDB" id="E7F4B0"/>
<keyword evidence="2" id="KW-1133">Transmembrane helix</keyword>
<evidence type="ECO:0000256" key="3">
    <source>
        <dbReference type="SAM" id="SignalP"/>
    </source>
</evidence>
<dbReference type="AGR" id="ZFIN:ZDB-GENE-131121-569"/>
<keyword evidence="2" id="KW-0472">Membrane</keyword>
<dbReference type="ExpressionAtlas" id="E7F4B0">
    <property type="expression patterns" value="baseline and differential"/>
</dbReference>
<dbReference type="Proteomes" id="UP000000437">
    <property type="component" value="Chromosome 15"/>
</dbReference>
<evidence type="ECO:0000256" key="1">
    <source>
        <dbReference type="SAM" id="MobiDB-lite"/>
    </source>
</evidence>
<feature type="compositionally biased region" description="Polar residues" evidence="1">
    <location>
        <begin position="301"/>
        <end position="321"/>
    </location>
</feature>
<evidence type="ECO:0000313" key="4">
    <source>
        <dbReference type="Ensembl" id="ENSDARP00000111133"/>
    </source>
</evidence>
<reference evidence="4" key="1">
    <citation type="submission" date="2011-04" db="UniProtKB">
        <authorList>
            <consortium name="Ensembl"/>
        </authorList>
    </citation>
    <scope>IDENTIFICATION</scope>
    <source>
        <strain evidence="4">Tuebingen</strain>
    </source>
</reference>
<evidence type="ECO:0000313" key="7">
    <source>
        <dbReference type="ZFIN" id="ZDB-GENE-131121-569"/>
    </source>
</evidence>